<sequence>MTGPDVHLADGVRVGTVVARECTARPQRRASRGGWLRRALADQPPPSIR</sequence>
<protein>
    <submittedName>
        <fullName evidence="2">Uncharacterized protein</fullName>
    </submittedName>
</protein>
<accession>A0A1I1Y745</accession>
<name>A0A1I1Y745_9BACT</name>
<dbReference type="AlphaFoldDB" id="A0A1I1Y745"/>
<proteinExistence type="predicted"/>
<evidence type="ECO:0000256" key="1">
    <source>
        <dbReference type="SAM" id="MobiDB-lite"/>
    </source>
</evidence>
<dbReference type="EMBL" id="FOMX01000009">
    <property type="protein sequence ID" value="SFE14828.1"/>
    <property type="molecule type" value="Genomic_DNA"/>
</dbReference>
<keyword evidence="3" id="KW-1185">Reference proteome</keyword>
<feature type="region of interest" description="Disordered" evidence="1">
    <location>
        <begin position="25"/>
        <end position="49"/>
    </location>
</feature>
<evidence type="ECO:0000313" key="2">
    <source>
        <dbReference type="EMBL" id="SFE14828.1"/>
    </source>
</evidence>
<gene>
    <name evidence="2" type="ORF">SAMN02745121_03179</name>
</gene>
<organism evidence="2 3">
    <name type="scientific">Nannocystis exedens</name>
    <dbReference type="NCBI Taxonomy" id="54"/>
    <lineage>
        <taxon>Bacteria</taxon>
        <taxon>Pseudomonadati</taxon>
        <taxon>Myxococcota</taxon>
        <taxon>Polyangia</taxon>
        <taxon>Nannocystales</taxon>
        <taxon>Nannocystaceae</taxon>
        <taxon>Nannocystis</taxon>
    </lineage>
</organism>
<reference evidence="3" key="1">
    <citation type="submission" date="2016-10" db="EMBL/GenBank/DDBJ databases">
        <authorList>
            <person name="Varghese N."/>
            <person name="Submissions S."/>
        </authorList>
    </citation>
    <scope>NUCLEOTIDE SEQUENCE [LARGE SCALE GENOMIC DNA]</scope>
    <source>
        <strain evidence="3">ATCC 25963</strain>
    </source>
</reference>
<evidence type="ECO:0000313" key="3">
    <source>
        <dbReference type="Proteomes" id="UP000199400"/>
    </source>
</evidence>
<dbReference type="Proteomes" id="UP000199400">
    <property type="component" value="Unassembled WGS sequence"/>
</dbReference>